<evidence type="ECO:0000313" key="6">
    <source>
        <dbReference type="Proteomes" id="UP000437736"/>
    </source>
</evidence>
<comment type="caution">
    <text evidence="5">The sequence shown here is derived from an EMBL/GenBank/DDBJ whole genome shotgun (WGS) entry which is preliminary data.</text>
</comment>
<sequence>MRVTLLTREYPPEVYGGAGVHVVELARALQGLVEVRVGCFGRPRPDPLVTAAVEPWSALPPTPEGAALRALSADLVLAAAAEGSDVVHSHTWYANLGGLLAKRLWGIPHVVTCHSLEPLRPWKVEQLRGGYAVSGWAERAALEDADAVVAVSSGMRDDVLAVYPAVDPDRVRVIHNGIDPGRWAPDPGTSAVERLGIDPSRPYVMWIGRVTRQKGITHLLDAASRIDPAAALVLCAGAADTPELADEVAAAVERLRAERDGVHWIEGMLPQPEVAQLLTHAAVFVCPSTYEPFGLINLEAMACEVPVVASA</sequence>
<feature type="domain" description="Glycosyltransferase subfamily 4-like N-terminal" evidence="4">
    <location>
        <begin position="15"/>
        <end position="181"/>
    </location>
</feature>
<keyword evidence="1" id="KW-0328">Glycosyltransferase</keyword>
<gene>
    <name evidence="5" type="primary">glgA</name>
    <name evidence="5" type="ORF">GHK86_17315</name>
</gene>
<evidence type="ECO:0000256" key="1">
    <source>
        <dbReference type="ARBA" id="ARBA00022676"/>
    </source>
</evidence>
<proteinExistence type="predicted"/>
<dbReference type="Pfam" id="PF00534">
    <property type="entry name" value="Glycos_transf_1"/>
    <property type="match status" value="1"/>
</dbReference>
<keyword evidence="6" id="KW-1185">Reference proteome</keyword>
<dbReference type="InterPro" id="IPR001296">
    <property type="entry name" value="Glyco_trans_1"/>
</dbReference>
<dbReference type="Gene3D" id="3.40.50.2000">
    <property type="entry name" value="Glycogen Phosphorylase B"/>
    <property type="match status" value="2"/>
</dbReference>
<dbReference type="Proteomes" id="UP000437736">
    <property type="component" value="Unassembled WGS sequence"/>
</dbReference>
<dbReference type="InterPro" id="IPR011875">
    <property type="entry name" value="M1P_synthase"/>
</dbReference>
<reference evidence="5 6" key="1">
    <citation type="submission" date="2019-11" db="EMBL/GenBank/DDBJ databases">
        <title>Acidiferrimicrobium australis gen. nov., sp. nov., an acidophilic and obligately heterotrophic, member of the Actinobacteria that catalyses dissimilatory oxido- reduction of iron isolated from metal-rich acidic water in Chile.</title>
        <authorList>
            <person name="Gonzalez D."/>
            <person name="Huber K."/>
            <person name="Hedrich S."/>
            <person name="Rojas-Villalobos C."/>
            <person name="Quatrini R."/>
            <person name="Dinamarca M.A."/>
            <person name="Schwarz A."/>
            <person name="Canales C."/>
            <person name="Nancucheo I."/>
        </authorList>
    </citation>
    <scope>NUCLEOTIDE SEQUENCE [LARGE SCALE GENOMIC DNA]</scope>
    <source>
        <strain evidence="5 6">USS-CCA1</strain>
    </source>
</reference>
<evidence type="ECO:0000256" key="2">
    <source>
        <dbReference type="ARBA" id="ARBA00022679"/>
    </source>
</evidence>
<organism evidence="5 6">
    <name type="scientific">Acidiferrimicrobium australe</name>
    <dbReference type="NCBI Taxonomy" id="2664430"/>
    <lineage>
        <taxon>Bacteria</taxon>
        <taxon>Bacillati</taxon>
        <taxon>Actinomycetota</taxon>
        <taxon>Acidimicrobiia</taxon>
        <taxon>Acidimicrobiales</taxon>
        <taxon>Acidimicrobiaceae</taxon>
        <taxon>Acidiferrimicrobium</taxon>
    </lineage>
</organism>
<evidence type="ECO:0000313" key="5">
    <source>
        <dbReference type="EMBL" id="MST34473.1"/>
    </source>
</evidence>
<protein>
    <submittedName>
        <fullName evidence="5">Glycogen synthase</fullName>
    </submittedName>
</protein>
<feature type="non-terminal residue" evidence="5">
    <location>
        <position position="311"/>
    </location>
</feature>
<feature type="domain" description="Glycosyl transferase family 1" evidence="3">
    <location>
        <begin position="193"/>
        <end position="311"/>
    </location>
</feature>
<evidence type="ECO:0000259" key="4">
    <source>
        <dbReference type="Pfam" id="PF13439"/>
    </source>
</evidence>
<dbReference type="InterPro" id="IPR028098">
    <property type="entry name" value="Glyco_trans_4-like_N"/>
</dbReference>
<dbReference type="SUPFAM" id="SSF53756">
    <property type="entry name" value="UDP-Glycosyltransferase/glycogen phosphorylase"/>
    <property type="match status" value="1"/>
</dbReference>
<accession>A0ABW9QXQ7</accession>
<dbReference type="InterPro" id="IPR050194">
    <property type="entry name" value="Glycosyltransferase_grp1"/>
</dbReference>
<keyword evidence="2" id="KW-0808">Transferase</keyword>
<evidence type="ECO:0000259" key="3">
    <source>
        <dbReference type="Pfam" id="PF00534"/>
    </source>
</evidence>
<name>A0ABW9QXQ7_9ACTN</name>
<dbReference type="NCBIfam" id="TIGR02149">
    <property type="entry name" value="glgA_Coryne"/>
    <property type="match status" value="1"/>
</dbReference>
<dbReference type="PANTHER" id="PTHR45947">
    <property type="entry name" value="SULFOQUINOVOSYL TRANSFERASE SQD2"/>
    <property type="match status" value="1"/>
</dbReference>
<dbReference type="CDD" id="cd03801">
    <property type="entry name" value="GT4_PimA-like"/>
    <property type="match status" value="1"/>
</dbReference>
<dbReference type="Pfam" id="PF13439">
    <property type="entry name" value="Glyco_transf_4"/>
    <property type="match status" value="1"/>
</dbReference>
<dbReference type="EMBL" id="WJHE01001023">
    <property type="protein sequence ID" value="MST34473.1"/>
    <property type="molecule type" value="Genomic_DNA"/>
</dbReference>
<dbReference type="PANTHER" id="PTHR45947:SF3">
    <property type="entry name" value="SULFOQUINOVOSYL TRANSFERASE SQD2"/>
    <property type="match status" value="1"/>
</dbReference>